<evidence type="ECO:0000256" key="6">
    <source>
        <dbReference type="ARBA" id="ARBA00022840"/>
    </source>
</evidence>
<feature type="transmembrane region" description="Helical" evidence="10">
    <location>
        <begin position="745"/>
        <end position="768"/>
    </location>
</feature>
<feature type="domain" description="ABC transmembrane type-1" evidence="12">
    <location>
        <begin position="707"/>
        <end position="1009"/>
    </location>
</feature>
<dbReference type="GO" id="GO:0005524">
    <property type="term" value="F:ATP binding"/>
    <property type="evidence" value="ECO:0007669"/>
    <property type="project" value="UniProtKB-KW"/>
</dbReference>
<keyword evidence="6" id="KW-0067">ATP-binding</keyword>
<dbReference type="GO" id="GO:0015421">
    <property type="term" value="F:ABC-type oligopeptide transporter activity"/>
    <property type="evidence" value="ECO:0007669"/>
    <property type="project" value="TreeGrafter"/>
</dbReference>
<evidence type="ECO:0000256" key="5">
    <source>
        <dbReference type="ARBA" id="ARBA00022741"/>
    </source>
</evidence>
<gene>
    <name evidence="13" type="ORF">BN869_000002411_1</name>
</gene>
<evidence type="ECO:0000256" key="8">
    <source>
        <dbReference type="ARBA" id="ARBA00023136"/>
    </source>
</evidence>
<dbReference type="CDD" id="cd03249">
    <property type="entry name" value="ABC_MTABC3_MDL1_MDL2"/>
    <property type="match status" value="2"/>
</dbReference>
<feature type="transmembrane region" description="Helical" evidence="10">
    <location>
        <begin position="277"/>
        <end position="301"/>
    </location>
</feature>
<dbReference type="GO" id="GO:0016887">
    <property type="term" value="F:ATP hydrolysis activity"/>
    <property type="evidence" value="ECO:0007669"/>
    <property type="project" value="InterPro"/>
</dbReference>
<feature type="compositionally biased region" description="Acidic residues" evidence="9">
    <location>
        <begin position="631"/>
        <end position="647"/>
    </location>
</feature>
<dbReference type="CDD" id="cd18578">
    <property type="entry name" value="ABC_6TM_Pgp_ABCB1_D2_like"/>
    <property type="match status" value="1"/>
</dbReference>
<dbReference type="PROSITE" id="PS50893">
    <property type="entry name" value="ABC_TRANSPORTER_2"/>
    <property type="match status" value="2"/>
</dbReference>
<name>A0A0B7JV67_BIOOC</name>
<dbReference type="InterPro" id="IPR011527">
    <property type="entry name" value="ABC1_TM_dom"/>
</dbReference>
<dbReference type="FunFam" id="3.40.50.300:FF:000913">
    <property type="entry name" value="ABC multidrug transporter SitT"/>
    <property type="match status" value="1"/>
</dbReference>
<feature type="region of interest" description="Disordered" evidence="9">
    <location>
        <begin position="1"/>
        <end position="26"/>
    </location>
</feature>
<feature type="domain" description="ABC transporter" evidence="11">
    <location>
        <begin position="376"/>
        <end position="621"/>
    </location>
</feature>
<feature type="transmembrane region" description="Helical" evidence="10">
    <location>
        <begin position="100"/>
        <end position="126"/>
    </location>
</feature>
<feature type="domain" description="ABC transporter" evidence="11">
    <location>
        <begin position="1044"/>
        <end position="1288"/>
    </location>
</feature>
<dbReference type="InterPro" id="IPR017871">
    <property type="entry name" value="ABC_transporter-like_CS"/>
</dbReference>
<evidence type="ECO:0000256" key="9">
    <source>
        <dbReference type="SAM" id="MobiDB-lite"/>
    </source>
</evidence>
<feature type="compositionally biased region" description="Polar residues" evidence="9">
    <location>
        <begin position="10"/>
        <end position="19"/>
    </location>
</feature>
<organism evidence="13">
    <name type="scientific">Bionectria ochroleuca</name>
    <name type="common">Gliocladium roseum</name>
    <dbReference type="NCBI Taxonomy" id="29856"/>
    <lineage>
        <taxon>Eukaryota</taxon>
        <taxon>Fungi</taxon>
        <taxon>Dikarya</taxon>
        <taxon>Ascomycota</taxon>
        <taxon>Pezizomycotina</taxon>
        <taxon>Sordariomycetes</taxon>
        <taxon>Hypocreomycetidae</taxon>
        <taxon>Hypocreales</taxon>
        <taxon>Bionectriaceae</taxon>
        <taxon>Clonostachys</taxon>
    </lineage>
</organism>
<dbReference type="Gene3D" id="1.20.1560.10">
    <property type="entry name" value="ABC transporter type 1, transmembrane domain"/>
    <property type="match status" value="1"/>
</dbReference>
<dbReference type="InterPro" id="IPR039421">
    <property type="entry name" value="Type_1_exporter"/>
</dbReference>
<accession>A0A0B7JV67</accession>
<evidence type="ECO:0000259" key="11">
    <source>
        <dbReference type="PROSITE" id="PS50893"/>
    </source>
</evidence>
<feature type="domain" description="ABC transmembrane type-1" evidence="12">
    <location>
        <begin position="50"/>
        <end position="341"/>
    </location>
</feature>
<dbReference type="SUPFAM" id="SSF52540">
    <property type="entry name" value="P-loop containing nucleoside triphosphate hydrolases"/>
    <property type="match status" value="2"/>
</dbReference>
<evidence type="ECO:0000256" key="4">
    <source>
        <dbReference type="ARBA" id="ARBA00022692"/>
    </source>
</evidence>
<dbReference type="InterPro" id="IPR003439">
    <property type="entry name" value="ABC_transporter-like_ATP-bd"/>
</dbReference>
<dbReference type="CDD" id="cd18577">
    <property type="entry name" value="ABC_6TM_Pgp_ABCB1_D1_like"/>
    <property type="match status" value="1"/>
</dbReference>
<comment type="subcellular location">
    <subcellularLocation>
        <location evidence="2">Endomembrane system</location>
    </subcellularLocation>
    <subcellularLocation>
        <location evidence="1">Membrane</location>
        <topology evidence="1">Multi-pass membrane protein</topology>
    </subcellularLocation>
</comment>
<keyword evidence="4 10" id="KW-0812">Transmembrane</keyword>
<dbReference type="PROSITE" id="PS00211">
    <property type="entry name" value="ABC_TRANSPORTER_1"/>
    <property type="match status" value="2"/>
</dbReference>
<comment type="similarity">
    <text evidence="3">Belongs to the ABC transporter superfamily. ABCB family. Multidrug resistance exporter (TC 3.A.1.201) subfamily.</text>
</comment>
<feature type="transmembrane region" description="Helical" evidence="10">
    <location>
        <begin position="704"/>
        <end position="725"/>
    </location>
</feature>
<feature type="transmembrane region" description="Helical" evidence="10">
    <location>
        <begin position="822"/>
        <end position="842"/>
    </location>
</feature>
<reference evidence="13" key="1">
    <citation type="submission" date="2015-01" db="EMBL/GenBank/DDBJ databases">
        <authorList>
            <person name="Durling Mikael"/>
        </authorList>
    </citation>
    <scope>NUCLEOTIDE SEQUENCE</scope>
</reference>
<feature type="compositionally biased region" description="Basic and acidic residues" evidence="9">
    <location>
        <begin position="648"/>
        <end position="658"/>
    </location>
</feature>
<dbReference type="PANTHER" id="PTHR43394:SF27">
    <property type="entry name" value="ATP-DEPENDENT TRANSLOCASE ABCB1-LIKE"/>
    <property type="match status" value="1"/>
</dbReference>
<feature type="transmembrane region" description="Helical" evidence="10">
    <location>
        <begin position="197"/>
        <end position="217"/>
    </location>
</feature>
<evidence type="ECO:0000256" key="1">
    <source>
        <dbReference type="ARBA" id="ARBA00004141"/>
    </source>
</evidence>
<dbReference type="Pfam" id="PF00664">
    <property type="entry name" value="ABC_membrane"/>
    <property type="match status" value="2"/>
</dbReference>
<feature type="transmembrane region" description="Helical" evidence="10">
    <location>
        <begin position="173"/>
        <end position="191"/>
    </location>
</feature>
<dbReference type="SMART" id="SM00382">
    <property type="entry name" value="AAA"/>
    <property type="match status" value="2"/>
</dbReference>
<dbReference type="Gene3D" id="3.40.50.300">
    <property type="entry name" value="P-loop containing nucleotide triphosphate hydrolases"/>
    <property type="match status" value="2"/>
</dbReference>
<feature type="transmembrane region" description="Helical" evidence="10">
    <location>
        <begin position="848"/>
        <end position="866"/>
    </location>
</feature>
<dbReference type="InterPro" id="IPR027417">
    <property type="entry name" value="P-loop_NTPase"/>
</dbReference>
<proteinExistence type="inferred from homology"/>
<keyword evidence="7 10" id="KW-1133">Transmembrane helix</keyword>
<feature type="transmembrane region" description="Helical" evidence="10">
    <location>
        <begin position="46"/>
        <end position="70"/>
    </location>
</feature>
<evidence type="ECO:0008006" key="14">
    <source>
        <dbReference type="Google" id="ProtNLM"/>
    </source>
</evidence>
<dbReference type="InterPro" id="IPR003593">
    <property type="entry name" value="AAA+_ATPase"/>
</dbReference>
<dbReference type="InterPro" id="IPR036640">
    <property type="entry name" value="ABC1_TM_sf"/>
</dbReference>
<dbReference type="PANTHER" id="PTHR43394">
    <property type="entry name" value="ATP-DEPENDENT PERMEASE MDL1, MITOCHONDRIAL"/>
    <property type="match status" value="1"/>
</dbReference>
<evidence type="ECO:0000256" key="7">
    <source>
        <dbReference type="ARBA" id="ARBA00022989"/>
    </source>
</evidence>
<feature type="region of interest" description="Disordered" evidence="9">
    <location>
        <begin position="626"/>
        <end position="658"/>
    </location>
</feature>
<dbReference type="SUPFAM" id="SSF90123">
    <property type="entry name" value="ABC transporter transmembrane region"/>
    <property type="match status" value="2"/>
</dbReference>
<keyword evidence="8 10" id="KW-0472">Membrane</keyword>
<dbReference type="EMBL" id="CDPU01000004">
    <property type="protein sequence ID" value="CEO46356.1"/>
    <property type="molecule type" value="Genomic_DNA"/>
</dbReference>
<sequence>MGSLSEKPTAVQQIQNDTGSDVEKEQQNLGEGGYFRIFRYGSRKEYMMHAAGVVFAMASGVGVAMVNLIFGQFITVVTGYTMGAASPDELRKESSRLALYFFYLGLGRFFVTYLYSSLFTLAAYGITRNIRHEYLKSGLRQEIGYFDSGVGGSISMQAAANGKLIQGGISEKLGLLVQGLSAFISAFALAFATQWKLTLITSCITPAILIITGTASARNAAIDTKVLAVNAQAASLAESILSSARTIQAFGLRQRLVGALNKHLTESARLGHKKNPIIGTFFSAEYFVIYAGMGLCFWQAIRMIARGEVEQPGDVFTVLMSVITASSSLTSIAPYMVDFTKATVAATELFQLMDRTSSIDPFDETGEKPQQVPGHVEIENVTFSYPMRPTIPVLEDFSLNIPAGKVTALVGASGSGKSTIVGLLERWYSPSAGTIKLDGKPIDKLNLQWLRQHVRLVQQEPVLFSGSVYENIINGLVGTPWETDSREEKMARVQNAAKVAFAHDFISALPDGYDTVIGERGGLLSGGQKQRVAIARSIISEPRILLLDEATSALDPHAEEIVQKALSNVSQGRTTITIAHKLATIRTADNIVVMRQGKVIEQGSHETLMSQDGAYAHLVQAQDLSVKSNDESDETGSSDSGDDTDNEPSDKNVLDHSLTRYSTTTRKQMDARLVSEDFEKWKRVGFFATLQRLISMTSEMKWRYLRLLLAICVAAGTFPGQAMLMSRLVNVFQYTGSEMEEKGNFFALMNLVIAIGCLIVYFIIGYTANSISTTFGSKCGKHMVDDIVRQDLQFFDRPENTTGALAERVTSYPYSIFELMGFNIALISISALGVVACSIFALVQGWKLGVVIVFAGLPPMILAGHLRMKLESAMDVKISHRFSTSASIASEAIGAIRTVSSLSLEPTVLGRYTAELDAGNGYATKPVLLTMIPFAFTQSVEYSFMALGFWQVLFLMPYKKHLLTRRRYGCRLVSFGEMDIVSFFSAYLGVFFAGQQASVMYGFASSITKAVNAANYMFWLSELQPSIRETEHNRTIGPKECSPLELKDVHFSYPLRPEARVLRGINLDIQKGQFVAFVGASGCGKSTMISMLERFYDPVKGHIRIDDRNIDEMNPWLYRNEVALVQQEPILYPDTIRKNIAMGLPSDEDDSPVSDERIIEACRAANAWDFICSLPDGLETPCGSNGLQLSGGQRQRIAIARALIRKPRVLLLDEATSALDTQSERVVQDAINEAAASGDRITVAVAHRLSTIRHADVICVFQDGRIVERGTHEQLIALGGIYRGLCESQNLGA</sequence>
<feature type="transmembrane region" description="Helical" evidence="10">
    <location>
        <begin position="316"/>
        <end position="337"/>
    </location>
</feature>
<dbReference type="FunFam" id="3.40.50.300:FF:001530">
    <property type="entry name" value="ABC multidrug transporter (Eurofung)"/>
    <property type="match status" value="1"/>
</dbReference>
<evidence type="ECO:0000313" key="13">
    <source>
        <dbReference type="EMBL" id="CEO46356.1"/>
    </source>
</evidence>
<dbReference type="Pfam" id="PF00005">
    <property type="entry name" value="ABC_tran"/>
    <property type="match status" value="2"/>
</dbReference>
<feature type="transmembrane region" description="Helical" evidence="10">
    <location>
        <begin position="970"/>
        <end position="993"/>
    </location>
</feature>
<dbReference type="PROSITE" id="PS50929">
    <property type="entry name" value="ABC_TM1F"/>
    <property type="match status" value="2"/>
</dbReference>
<dbReference type="GO" id="GO:0005743">
    <property type="term" value="C:mitochondrial inner membrane"/>
    <property type="evidence" value="ECO:0007669"/>
    <property type="project" value="TreeGrafter"/>
</dbReference>
<dbReference type="GO" id="GO:0090374">
    <property type="term" value="P:oligopeptide export from mitochondrion"/>
    <property type="evidence" value="ECO:0007669"/>
    <property type="project" value="TreeGrafter"/>
</dbReference>
<evidence type="ECO:0000256" key="3">
    <source>
        <dbReference type="ARBA" id="ARBA00007577"/>
    </source>
</evidence>
<protein>
    <recommendedName>
        <fullName evidence="14">ABC transporter</fullName>
    </recommendedName>
</protein>
<evidence type="ECO:0000256" key="10">
    <source>
        <dbReference type="SAM" id="Phobius"/>
    </source>
</evidence>
<evidence type="ECO:0000259" key="12">
    <source>
        <dbReference type="PROSITE" id="PS50929"/>
    </source>
</evidence>
<evidence type="ECO:0000256" key="2">
    <source>
        <dbReference type="ARBA" id="ARBA00004308"/>
    </source>
</evidence>
<keyword evidence="5" id="KW-0547">Nucleotide-binding</keyword>
<dbReference type="GO" id="GO:0012505">
    <property type="term" value="C:endomembrane system"/>
    <property type="evidence" value="ECO:0007669"/>
    <property type="project" value="UniProtKB-SubCell"/>
</dbReference>